<feature type="transmembrane region" description="Helical" evidence="1">
    <location>
        <begin position="28"/>
        <end position="46"/>
    </location>
</feature>
<evidence type="ECO:0000313" key="3">
    <source>
        <dbReference type="Proteomes" id="UP000694401"/>
    </source>
</evidence>
<dbReference type="GO" id="GO:0006122">
    <property type="term" value="P:mitochondrial electron transport, ubiquinol to cytochrome c"/>
    <property type="evidence" value="ECO:0007669"/>
    <property type="project" value="InterPro"/>
</dbReference>
<dbReference type="InterPro" id="IPR015089">
    <property type="entry name" value="UQCR"/>
</dbReference>
<dbReference type="SUPFAM" id="SSF81518">
    <property type="entry name" value="Subunit XI (6.4 kDa protein) of cytochrome bc1 complex (Ubiquinol-cytochrome c reductase)"/>
    <property type="match status" value="1"/>
</dbReference>
<dbReference type="GO" id="GO:0005739">
    <property type="term" value="C:mitochondrion"/>
    <property type="evidence" value="ECO:0007669"/>
    <property type="project" value="GOC"/>
</dbReference>
<dbReference type="Pfam" id="PF08997">
    <property type="entry name" value="UCR_6-4kD"/>
    <property type="match status" value="1"/>
</dbReference>
<dbReference type="Proteomes" id="UP000694401">
    <property type="component" value="Unassembled WGS sequence"/>
</dbReference>
<organism evidence="2 3">
    <name type="scientific">Zosterops lateralis melanops</name>
    <dbReference type="NCBI Taxonomy" id="1220523"/>
    <lineage>
        <taxon>Eukaryota</taxon>
        <taxon>Metazoa</taxon>
        <taxon>Chordata</taxon>
        <taxon>Craniata</taxon>
        <taxon>Vertebrata</taxon>
        <taxon>Euteleostomi</taxon>
        <taxon>Archelosauria</taxon>
        <taxon>Archosauria</taxon>
        <taxon>Dinosauria</taxon>
        <taxon>Saurischia</taxon>
        <taxon>Theropoda</taxon>
        <taxon>Coelurosauria</taxon>
        <taxon>Aves</taxon>
        <taxon>Neognathae</taxon>
        <taxon>Neoaves</taxon>
        <taxon>Telluraves</taxon>
        <taxon>Australaves</taxon>
        <taxon>Passeriformes</taxon>
        <taxon>Sylvioidea</taxon>
        <taxon>Zosteropidae</taxon>
        <taxon>Zosterops</taxon>
    </lineage>
</organism>
<name>A0A8D2PDQ9_ZOSLA</name>
<keyword evidence="3" id="KW-1185">Reference proteome</keyword>
<keyword evidence="1" id="KW-0812">Transmembrane</keyword>
<evidence type="ECO:0000256" key="1">
    <source>
        <dbReference type="SAM" id="Phobius"/>
    </source>
</evidence>
<dbReference type="AlphaFoldDB" id="A0A8D2PDQ9"/>
<proteinExistence type="predicted"/>
<evidence type="ECO:0000313" key="2">
    <source>
        <dbReference type="Ensembl" id="ENSZLMP00000011728.1"/>
    </source>
</evidence>
<protein>
    <submittedName>
        <fullName evidence="2">Uncharacterized protein</fullName>
    </submittedName>
</protein>
<reference evidence="2" key="2">
    <citation type="submission" date="2025-09" db="UniProtKB">
        <authorList>
            <consortium name="Ensembl"/>
        </authorList>
    </citation>
    <scope>IDENTIFICATION</scope>
</reference>
<dbReference type="Gene3D" id="1.20.5.220">
    <property type="match status" value="1"/>
</dbReference>
<accession>A0A8D2PDQ9</accession>
<keyword evidence="1" id="KW-0472">Membrane</keyword>
<keyword evidence="1" id="KW-1133">Transmembrane helix</keyword>
<dbReference type="InterPro" id="IPR029027">
    <property type="entry name" value="Single_a-helix_sf"/>
</dbReference>
<sequence length="54" mass="6141">ALSLWLCHVQPLQNCIPSLLSSARTADLGLAWAVHWKLILAYISYISNKFKRDD</sequence>
<dbReference type="Ensembl" id="ENSZLMT00000012047.1">
    <property type="protein sequence ID" value="ENSZLMP00000011728.1"/>
    <property type="gene ID" value="ENSZLMG00000008166.1"/>
</dbReference>
<reference evidence="2" key="1">
    <citation type="submission" date="2025-08" db="UniProtKB">
        <authorList>
            <consortium name="Ensembl"/>
        </authorList>
    </citation>
    <scope>IDENTIFICATION</scope>
</reference>